<gene>
    <name evidence="1" type="ORF">DPEC_G00237820</name>
</gene>
<evidence type="ECO:0000313" key="1">
    <source>
        <dbReference type="EMBL" id="KAJ7996512.1"/>
    </source>
</evidence>
<keyword evidence="2" id="KW-1185">Reference proteome</keyword>
<accession>A0ACC2FZ16</accession>
<comment type="caution">
    <text evidence="1">The sequence shown here is derived from an EMBL/GenBank/DDBJ whole genome shotgun (WGS) entry which is preliminary data.</text>
</comment>
<protein>
    <submittedName>
        <fullName evidence="1">Uncharacterized protein</fullName>
    </submittedName>
</protein>
<evidence type="ECO:0000313" key="2">
    <source>
        <dbReference type="Proteomes" id="UP001157502"/>
    </source>
</evidence>
<sequence length="231" mass="26277">MRRPASDPSNAILLEAIERLGKKQDDFMEKLLEVEKSVASNSVLISDLTLRIDAVEKYSENTAVKSGKMDSQLSSLVAENKRLWDKVDELDAYKRRWNLRISGVLEEEGENVKMIILDIFRQVSPGLADVLQSSIDVAHRLGPKLGYTRPRTIIVQFLSRSHRDRIWADARRSEVLKQKKIRISEDLTERTKEARNKLWPLVEKARKEGRRAGFGGPNAVVDGKRISADDV</sequence>
<reference evidence="1" key="1">
    <citation type="submission" date="2021-05" db="EMBL/GenBank/DDBJ databases">
        <authorList>
            <person name="Pan Q."/>
            <person name="Jouanno E."/>
            <person name="Zahm M."/>
            <person name="Klopp C."/>
            <person name="Cabau C."/>
            <person name="Louis A."/>
            <person name="Berthelot C."/>
            <person name="Parey E."/>
            <person name="Roest Crollius H."/>
            <person name="Montfort J."/>
            <person name="Robinson-Rechavi M."/>
            <person name="Bouchez O."/>
            <person name="Lampietro C."/>
            <person name="Lopez Roques C."/>
            <person name="Donnadieu C."/>
            <person name="Postlethwait J."/>
            <person name="Bobe J."/>
            <person name="Dillon D."/>
            <person name="Chandos A."/>
            <person name="von Hippel F."/>
            <person name="Guiguen Y."/>
        </authorList>
    </citation>
    <scope>NUCLEOTIDE SEQUENCE</scope>
    <source>
        <strain evidence="1">YG-Jan2019</strain>
    </source>
</reference>
<proteinExistence type="predicted"/>
<dbReference type="EMBL" id="CM055747">
    <property type="protein sequence ID" value="KAJ7996512.1"/>
    <property type="molecule type" value="Genomic_DNA"/>
</dbReference>
<dbReference type="Proteomes" id="UP001157502">
    <property type="component" value="Chromosome 20"/>
</dbReference>
<name>A0ACC2FZ16_DALPE</name>
<organism evidence="1 2">
    <name type="scientific">Dallia pectoralis</name>
    <name type="common">Alaska blackfish</name>
    <dbReference type="NCBI Taxonomy" id="75939"/>
    <lineage>
        <taxon>Eukaryota</taxon>
        <taxon>Metazoa</taxon>
        <taxon>Chordata</taxon>
        <taxon>Craniata</taxon>
        <taxon>Vertebrata</taxon>
        <taxon>Euteleostomi</taxon>
        <taxon>Actinopterygii</taxon>
        <taxon>Neopterygii</taxon>
        <taxon>Teleostei</taxon>
        <taxon>Protacanthopterygii</taxon>
        <taxon>Esociformes</taxon>
        <taxon>Umbridae</taxon>
        <taxon>Dallia</taxon>
    </lineage>
</organism>